<sequence>MVPMDLPPVDDASRLFCVGRNFADHAREMGAERPRHPVIFLKPGSARVPPGPVRLPCGLGRVDFEGELTLLLSGREAQPFAGVGLGVDLTLREAQSRLKQDRLPWTVAKAFDGSALLGPFMPWPADLSADLSNLCFETRVNGESRQQGYGHDMLFTPAELISALSRFWCLRAGDVLFTGTPAGVGPLHPGDVIELAIRQPEMGGAAASWQMEKA</sequence>
<dbReference type="Pfam" id="PF01557">
    <property type="entry name" value="FAA_hydrolase"/>
    <property type="match status" value="1"/>
</dbReference>
<evidence type="ECO:0000256" key="1">
    <source>
        <dbReference type="ARBA" id="ARBA00022723"/>
    </source>
</evidence>
<dbReference type="SUPFAM" id="SSF56529">
    <property type="entry name" value="FAH"/>
    <property type="match status" value="1"/>
</dbReference>
<gene>
    <name evidence="3" type="ORF">J2T60_002014</name>
</gene>
<dbReference type="GO" id="GO:0034545">
    <property type="term" value="F:fumarylpyruvate hydrolase activity"/>
    <property type="evidence" value="ECO:0007669"/>
    <property type="project" value="UniProtKB-EC"/>
</dbReference>
<dbReference type="InterPro" id="IPR036663">
    <property type="entry name" value="Fumarylacetoacetase_C_sf"/>
</dbReference>
<keyword evidence="4" id="KW-1185">Reference proteome</keyword>
<evidence type="ECO:0000313" key="3">
    <source>
        <dbReference type="EMBL" id="MCP1728014.1"/>
    </source>
</evidence>
<dbReference type="PANTHER" id="PTHR11820">
    <property type="entry name" value="ACYLPYRUVASE"/>
    <property type="match status" value="1"/>
</dbReference>
<keyword evidence="3" id="KW-0378">Hydrolase</keyword>
<dbReference type="RefSeq" id="WP_253449299.1">
    <property type="nucleotide sequence ID" value="NZ_JALJYF010000002.1"/>
</dbReference>
<dbReference type="Gene3D" id="3.90.850.10">
    <property type="entry name" value="Fumarylacetoacetase-like, C-terminal domain"/>
    <property type="match status" value="1"/>
</dbReference>
<keyword evidence="1" id="KW-0479">Metal-binding</keyword>
<comment type="caution">
    <text evidence="3">The sequence shown here is derived from an EMBL/GenBank/DDBJ whole genome shotgun (WGS) entry which is preliminary data.</text>
</comment>
<dbReference type="InterPro" id="IPR011234">
    <property type="entry name" value="Fumarylacetoacetase-like_C"/>
</dbReference>
<feature type="domain" description="Fumarylacetoacetase-like C-terminal" evidence="2">
    <location>
        <begin position="15"/>
        <end position="198"/>
    </location>
</feature>
<dbReference type="Proteomes" id="UP001523550">
    <property type="component" value="Unassembled WGS sequence"/>
</dbReference>
<dbReference type="EMBL" id="JALJYF010000002">
    <property type="protein sequence ID" value="MCP1728014.1"/>
    <property type="molecule type" value="Genomic_DNA"/>
</dbReference>
<evidence type="ECO:0000313" key="4">
    <source>
        <dbReference type="Proteomes" id="UP001523550"/>
    </source>
</evidence>
<name>A0ABT1G9L7_9GAMM</name>
<proteinExistence type="predicted"/>
<accession>A0ABT1G9L7</accession>
<organism evidence="3 4">
    <name type="scientific">Natronospira proteinivora</name>
    <dbReference type="NCBI Taxonomy" id="1807133"/>
    <lineage>
        <taxon>Bacteria</taxon>
        <taxon>Pseudomonadati</taxon>
        <taxon>Pseudomonadota</taxon>
        <taxon>Gammaproteobacteria</taxon>
        <taxon>Natronospirales</taxon>
        <taxon>Natronospiraceae</taxon>
        <taxon>Natronospira</taxon>
    </lineage>
</organism>
<dbReference type="EC" id="3.7.1.20" evidence="3"/>
<reference evidence="3 4" key="1">
    <citation type="submission" date="2022-03" db="EMBL/GenBank/DDBJ databases">
        <title>Genomic Encyclopedia of Type Strains, Phase III (KMG-III): the genomes of soil and plant-associated and newly described type strains.</title>
        <authorList>
            <person name="Whitman W."/>
        </authorList>
    </citation>
    <scope>NUCLEOTIDE SEQUENCE [LARGE SCALE GENOMIC DNA]</scope>
    <source>
        <strain evidence="3 4">BSker1</strain>
    </source>
</reference>
<dbReference type="PANTHER" id="PTHR11820:SF7">
    <property type="entry name" value="ACYLPYRUVASE FAHD1, MITOCHONDRIAL"/>
    <property type="match status" value="1"/>
</dbReference>
<evidence type="ECO:0000259" key="2">
    <source>
        <dbReference type="Pfam" id="PF01557"/>
    </source>
</evidence>
<protein>
    <submittedName>
        <fullName evidence="3">Fumarylpyruvate hydrolase</fullName>
        <ecNumber evidence="3">3.7.1.20</ecNumber>
    </submittedName>
</protein>